<dbReference type="Pfam" id="PF07542">
    <property type="entry name" value="ATP12"/>
    <property type="match status" value="1"/>
</dbReference>
<dbReference type="OrthoDB" id="9797825at2"/>
<gene>
    <name evidence="4" type="ORF">LK12_01020</name>
</gene>
<dbReference type="EMBL" id="JTDI01000001">
    <property type="protein sequence ID" value="KHK93002.1"/>
    <property type="molecule type" value="Genomic_DNA"/>
</dbReference>
<evidence type="ECO:0000256" key="2">
    <source>
        <dbReference type="ARBA" id="ARBA00022946"/>
    </source>
</evidence>
<evidence type="ECO:0000256" key="1">
    <source>
        <dbReference type="ARBA" id="ARBA00008231"/>
    </source>
</evidence>
<evidence type="ECO:0000256" key="3">
    <source>
        <dbReference type="ARBA" id="ARBA00023186"/>
    </source>
</evidence>
<protein>
    <submittedName>
        <fullName evidence="4">Molecular chaperone</fullName>
    </submittedName>
</protein>
<name>A0A0B1ZV52_9SPHN</name>
<dbReference type="InterPro" id="IPR011419">
    <property type="entry name" value="ATP12_ATP_synth-F1-assembly"/>
</dbReference>
<dbReference type="Gene3D" id="1.10.3580.10">
    <property type="entry name" value="ATP12 ATPase"/>
    <property type="match status" value="1"/>
</dbReference>
<sequence length="237" mass="26272">MKRFYKTVTAEKADDGWRVLLDGRPIKTAGGRPQVVPTQALAEAMAAEWAAQGEEIDPALFHLRDLADFAIDAVVPNRDQVIGDVLPYAETDTLCYRADPDEPLYARQEEVWEPLVAGFEERLDVRFTRVSGIVHRPQPEATLARLREELETHDAFALAALRMLASLAASLTIALEAIRPGADAEALWKAAELEADWQAELWGEDWEAAERRAARFEAFTLAIRMAALSRTESTGAA</sequence>
<proteinExistence type="inferred from homology"/>
<evidence type="ECO:0000313" key="5">
    <source>
        <dbReference type="Proteomes" id="UP000031057"/>
    </source>
</evidence>
<dbReference type="RefSeq" id="WP_039278288.1">
    <property type="nucleotide sequence ID" value="NZ_JTDI01000001.1"/>
</dbReference>
<dbReference type="PANTHER" id="PTHR21013:SF10">
    <property type="entry name" value="ATP SYNTHASE MITOCHONDRIAL F1 COMPLEX ASSEMBLY FACTOR 2"/>
    <property type="match status" value="1"/>
</dbReference>
<comment type="caution">
    <text evidence="4">The sequence shown here is derived from an EMBL/GenBank/DDBJ whole genome shotgun (WGS) entry which is preliminary data.</text>
</comment>
<dbReference type="InterPro" id="IPR023335">
    <property type="entry name" value="ATP12_ortho_dom_sf"/>
</dbReference>
<reference evidence="4 5" key="1">
    <citation type="submission" date="2014-10" db="EMBL/GenBank/DDBJ databases">
        <title>Genome sequence of Novosphingobium malaysiense MUSC 273(T).</title>
        <authorList>
            <person name="Lee L.-H."/>
        </authorList>
    </citation>
    <scope>NUCLEOTIDE SEQUENCE [LARGE SCALE GENOMIC DNA]</scope>
    <source>
        <strain evidence="4 5">MUSC 273</strain>
    </source>
</reference>
<dbReference type="AlphaFoldDB" id="A0A0B1ZV52"/>
<accession>A0A0B1ZV52</accession>
<evidence type="ECO:0000313" key="4">
    <source>
        <dbReference type="EMBL" id="KHK93002.1"/>
    </source>
</evidence>
<organism evidence="4 5">
    <name type="scientific">Novosphingobium malaysiense</name>
    <dbReference type="NCBI Taxonomy" id="1348853"/>
    <lineage>
        <taxon>Bacteria</taxon>
        <taxon>Pseudomonadati</taxon>
        <taxon>Pseudomonadota</taxon>
        <taxon>Alphaproteobacteria</taxon>
        <taxon>Sphingomonadales</taxon>
        <taxon>Sphingomonadaceae</taxon>
        <taxon>Novosphingobium</taxon>
    </lineage>
</organism>
<dbReference type="PANTHER" id="PTHR21013">
    <property type="entry name" value="ATP SYNTHASE MITOCHONDRIAL F1 COMPLEX ASSEMBLY FACTOR 2/ATP12 PROTEIN, MITOCHONDRIAL PRECURSOR"/>
    <property type="match status" value="1"/>
</dbReference>
<dbReference type="InterPro" id="IPR042272">
    <property type="entry name" value="ATP12_ATP_synth-F1-assembly_N"/>
</dbReference>
<keyword evidence="2" id="KW-0809">Transit peptide</keyword>
<comment type="similarity">
    <text evidence="1">Belongs to the ATP12 family.</text>
</comment>
<dbReference type="Proteomes" id="UP000031057">
    <property type="component" value="Unassembled WGS sequence"/>
</dbReference>
<dbReference type="GO" id="GO:0043461">
    <property type="term" value="P:proton-transporting ATP synthase complex assembly"/>
    <property type="evidence" value="ECO:0007669"/>
    <property type="project" value="InterPro"/>
</dbReference>
<dbReference type="STRING" id="1348853.LK12_01020"/>
<dbReference type="SUPFAM" id="SSF160909">
    <property type="entry name" value="ATP12-like"/>
    <property type="match status" value="1"/>
</dbReference>
<keyword evidence="3" id="KW-0143">Chaperone</keyword>
<dbReference type="Gene3D" id="3.30.2180.10">
    <property type="entry name" value="ATP12-like"/>
    <property type="match status" value="1"/>
</dbReference>
<keyword evidence="5" id="KW-1185">Reference proteome</keyword>